<dbReference type="InterPro" id="IPR016431">
    <property type="entry name" value="Pyrv-formate_lyase-activ_prd"/>
</dbReference>
<dbReference type="Pfam" id="PF04055">
    <property type="entry name" value="Radical_SAM"/>
    <property type="match status" value="1"/>
</dbReference>
<dbReference type="GO" id="GO:0046872">
    <property type="term" value="F:metal ion binding"/>
    <property type="evidence" value="ECO:0007669"/>
    <property type="project" value="UniProtKB-KW"/>
</dbReference>
<evidence type="ECO:0000256" key="1">
    <source>
        <dbReference type="ARBA" id="ARBA00022485"/>
    </source>
</evidence>
<dbReference type="PROSITE" id="PS51918">
    <property type="entry name" value="RADICAL_SAM"/>
    <property type="match status" value="1"/>
</dbReference>
<dbReference type="EMBL" id="PEYM01000047">
    <property type="protein sequence ID" value="PIS30871.1"/>
    <property type="molecule type" value="Genomic_DNA"/>
</dbReference>
<evidence type="ECO:0000313" key="9">
    <source>
        <dbReference type="Proteomes" id="UP000231343"/>
    </source>
</evidence>
<keyword evidence="3 6" id="KW-0479">Metal-binding</keyword>
<dbReference type="InterPro" id="IPR007197">
    <property type="entry name" value="rSAM"/>
</dbReference>
<keyword evidence="1" id="KW-0004">4Fe-4S</keyword>
<dbReference type="Gene3D" id="3.20.20.70">
    <property type="entry name" value="Aldolase class I"/>
    <property type="match status" value="1"/>
</dbReference>
<dbReference type="InterPro" id="IPR027596">
    <property type="entry name" value="AmmeMemoSam_rS"/>
</dbReference>
<sequence length="339" mass="38161">MNQLKVASFYTQLDNQKVKCTLCPWNCLIKEGRCGVCGVRENRQGKLYSLVYGKPCSVAADPIEKKPLFHFYPGTLVLSLGTYGCNMCCGHCQNWQIAHVGEGPTQEIPPERLVSLAIENDCQGIAWTYNEPTIWFEYVLDSAKIAKAAGLYTAFVTNGYINQEPLDMLAPYLDAYRVDVKGFTNDFYFKLAKIQDFSPVLRSAERIKKKWQKHVEIITLVIPTMNDDDLQLKGIADWMMKNLGTETPWHLTRFSPYLEFSHLPPTPVATLEKARAIGQKAGLKFVYLGNVLGHPAESTYCPKCQHLLIERAGYQIGLKGLKNNCCANCDQLISGVFTR</sequence>
<dbReference type="InterPro" id="IPR034457">
    <property type="entry name" value="Organic_radical-activating"/>
</dbReference>
<evidence type="ECO:0000259" key="7">
    <source>
        <dbReference type="PROSITE" id="PS51918"/>
    </source>
</evidence>
<feature type="domain" description="Radical SAM core" evidence="7">
    <location>
        <begin position="70"/>
        <end position="284"/>
    </location>
</feature>
<evidence type="ECO:0000256" key="5">
    <source>
        <dbReference type="ARBA" id="ARBA00023014"/>
    </source>
</evidence>
<evidence type="ECO:0000256" key="6">
    <source>
        <dbReference type="PIRSR" id="PIRSR004869-50"/>
    </source>
</evidence>
<accession>A0A2H0Y0A8</accession>
<dbReference type="PANTHER" id="PTHR30352:SF5">
    <property type="entry name" value="PYRUVATE FORMATE-LYASE 1-ACTIVATING ENZYME"/>
    <property type="match status" value="1"/>
</dbReference>
<dbReference type="GO" id="GO:0051539">
    <property type="term" value="F:4 iron, 4 sulfur cluster binding"/>
    <property type="evidence" value="ECO:0007669"/>
    <property type="project" value="UniProtKB-KW"/>
</dbReference>
<dbReference type="InterPro" id="IPR058240">
    <property type="entry name" value="rSAM_sf"/>
</dbReference>
<dbReference type="NCBIfam" id="TIGR04337">
    <property type="entry name" value="AmmeMemoSam_rS"/>
    <property type="match status" value="1"/>
</dbReference>
<evidence type="ECO:0000256" key="2">
    <source>
        <dbReference type="ARBA" id="ARBA00022691"/>
    </source>
</evidence>
<proteinExistence type="predicted"/>
<dbReference type="PANTHER" id="PTHR30352">
    <property type="entry name" value="PYRUVATE FORMATE-LYASE-ACTIVATING ENZYME"/>
    <property type="match status" value="1"/>
</dbReference>
<dbReference type="SFLD" id="SFLDG01101">
    <property type="entry name" value="Uncharacterised_Radical_SAM_Su"/>
    <property type="match status" value="1"/>
</dbReference>
<keyword evidence="4 6" id="KW-0408">Iron</keyword>
<dbReference type="InterPro" id="IPR013785">
    <property type="entry name" value="Aldolase_TIM"/>
</dbReference>
<dbReference type="SUPFAM" id="SSF102114">
    <property type="entry name" value="Radical SAM enzymes"/>
    <property type="match status" value="1"/>
</dbReference>
<organism evidence="8 9">
    <name type="scientific">Candidatus Saganbacteria bacterium CG08_land_8_20_14_0_20_45_16</name>
    <dbReference type="NCBI Taxonomy" id="2014293"/>
    <lineage>
        <taxon>Bacteria</taxon>
        <taxon>Bacillati</taxon>
        <taxon>Saganbacteria</taxon>
    </lineage>
</organism>
<dbReference type="SFLD" id="SFLDS00029">
    <property type="entry name" value="Radical_SAM"/>
    <property type="match status" value="1"/>
</dbReference>
<evidence type="ECO:0000313" key="8">
    <source>
        <dbReference type="EMBL" id="PIS30871.1"/>
    </source>
</evidence>
<evidence type="ECO:0000256" key="3">
    <source>
        <dbReference type="ARBA" id="ARBA00022723"/>
    </source>
</evidence>
<dbReference type="Proteomes" id="UP000231343">
    <property type="component" value="Unassembled WGS sequence"/>
</dbReference>
<keyword evidence="2 6" id="KW-0949">S-adenosyl-L-methionine</keyword>
<comment type="cofactor">
    <cofactor evidence="6">
        <name>[4Fe-4S] cluster</name>
        <dbReference type="ChEBI" id="CHEBI:49883"/>
    </cofactor>
    <text evidence="6">Binds 1 [4Fe-4S] cluster. The cluster is coordinated with 3 cysteines and an exchangeable S-adenosyl-L-methionine.</text>
</comment>
<dbReference type="AlphaFoldDB" id="A0A2H0Y0A8"/>
<reference evidence="8 9" key="1">
    <citation type="submission" date="2017-09" db="EMBL/GenBank/DDBJ databases">
        <title>Depth-based differentiation of microbial function through sediment-hosted aquifers and enrichment of novel symbionts in the deep terrestrial subsurface.</title>
        <authorList>
            <person name="Probst A.J."/>
            <person name="Ladd B."/>
            <person name="Jarett J.K."/>
            <person name="Geller-Mcgrath D.E."/>
            <person name="Sieber C.M."/>
            <person name="Emerson J.B."/>
            <person name="Anantharaman K."/>
            <person name="Thomas B.C."/>
            <person name="Malmstrom R."/>
            <person name="Stieglmeier M."/>
            <person name="Klingl A."/>
            <person name="Woyke T."/>
            <person name="Ryan C.M."/>
            <person name="Banfield J.F."/>
        </authorList>
    </citation>
    <scope>NUCLEOTIDE SEQUENCE [LARGE SCALE GENOMIC DNA]</scope>
    <source>
        <strain evidence="8">CG08_land_8_20_14_0_20_45_16</strain>
    </source>
</reference>
<feature type="binding site" evidence="6">
    <location>
        <position position="85"/>
    </location>
    <ligand>
        <name>[4Fe-4S] cluster</name>
        <dbReference type="ChEBI" id="CHEBI:49883"/>
        <note>4Fe-4S-S-AdoMet</note>
    </ligand>
</feature>
<evidence type="ECO:0000256" key="4">
    <source>
        <dbReference type="ARBA" id="ARBA00023004"/>
    </source>
</evidence>
<dbReference type="PIRSF" id="PIRSF004869">
    <property type="entry name" value="PflX_prd"/>
    <property type="match status" value="1"/>
</dbReference>
<name>A0A2H0Y0A8_UNCSA</name>
<gene>
    <name evidence="8" type="primary">amrS</name>
    <name evidence="8" type="ORF">COT42_02255</name>
</gene>
<protein>
    <submittedName>
        <fullName evidence="8">AmmeMemoRadiSam system radical SAM enzyme</fullName>
    </submittedName>
</protein>
<feature type="binding site" evidence="6">
    <location>
        <position position="92"/>
    </location>
    <ligand>
        <name>[4Fe-4S] cluster</name>
        <dbReference type="ChEBI" id="CHEBI:49883"/>
        <note>4Fe-4S-S-AdoMet</note>
    </ligand>
</feature>
<keyword evidence="5 6" id="KW-0411">Iron-sulfur</keyword>
<dbReference type="GO" id="GO:0003824">
    <property type="term" value="F:catalytic activity"/>
    <property type="evidence" value="ECO:0007669"/>
    <property type="project" value="InterPro"/>
</dbReference>
<feature type="binding site" evidence="6">
    <location>
        <position position="89"/>
    </location>
    <ligand>
        <name>[4Fe-4S] cluster</name>
        <dbReference type="ChEBI" id="CHEBI:49883"/>
        <note>4Fe-4S-S-AdoMet</note>
    </ligand>
</feature>
<comment type="caution">
    <text evidence="8">The sequence shown here is derived from an EMBL/GenBank/DDBJ whole genome shotgun (WGS) entry which is preliminary data.</text>
</comment>
<dbReference type="CDD" id="cd01335">
    <property type="entry name" value="Radical_SAM"/>
    <property type="match status" value="1"/>
</dbReference>